<keyword evidence="9" id="KW-0297">G-protein coupled receptor</keyword>
<keyword evidence="2" id="KW-1003">Cell membrane</keyword>
<evidence type="ECO:0000313" key="13">
    <source>
        <dbReference type="RefSeq" id="XP_015263250.1"/>
    </source>
</evidence>
<evidence type="ECO:0000256" key="7">
    <source>
        <dbReference type="ARBA" id="ARBA00023136"/>
    </source>
</evidence>
<evidence type="ECO:0000313" key="12">
    <source>
        <dbReference type="Proteomes" id="UP000694871"/>
    </source>
</evidence>
<gene>
    <name evidence="13" type="primary">LOC107107462</name>
</gene>
<feature type="transmembrane region" description="Helical" evidence="10">
    <location>
        <begin position="235"/>
        <end position="259"/>
    </location>
</feature>
<dbReference type="PRINTS" id="PR00245">
    <property type="entry name" value="OLFACTORYR"/>
</dbReference>
<feature type="transmembrane region" description="Helical" evidence="10">
    <location>
        <begin position="195"/>
        <end position="223"/>
    </location>
</feature>
<dbReference type="SUPFAM" id="SSF81321">
    <property type="entry name" value="Family A G protein-coupled receptor-like"/>
    <property type="match status" value="1"/>
</dbReference>
<evidence type="ECO:0000256" key="4">
    <source>
        <dbReference type="ARBA" id="ARBA00022692"/>
    </source>
</evidence>
<feature type="domain" description="G-protein coupled receptors family 1 profile" evidence="11">
    <location>
        <begin position="39"/>
        <end position="288"/>
    </location>
</feature>
<reference evidence="13" key="1">
    <citation type="submission" date="2025-08" db="UniProtKB">
        <authorList>
            <consortium name="RefSeq"/>
        </authorList>
    </citation>
    <scope>IDENTIFICATION</scope>
</reference>
<evidence type="ECO:0000256" key="3">
    <source>
        <dbReference type="ARBA" id="ARBA00022606"/>
    </source>
</evidence>
<evidence type="ECO:0000256" key="5">
    <source>
        <dbReference type="ARBA" id="ARBA00022725"/>
    </source>
</evidence>
<evidence type="ECO:0000256" key="10">
    <source>
        <dbReference type="SAM" id="Phobius"/>
    </source>
</evidence>
<sequence length="419" mass="48496">MRNQTMVTEFLLLGLSSSPKMHLILFGIFTVIYSITLAGNLTILTLIWLDTQLHTPMYFFLSHLSFVDIWYTTSTVPQMLANLWNPRKTISFAGCGAQIYLFLALGITECVLLAVMAYDRFIAICHPLRYTVIMNRRVCVLLAASAWISGFLLAMVHTVQTLKMPYCGPNVINHFYCDILALLKLVCADTHLNEIIVFVVGVLILLCPFSFILTTYARILAAILKIQSSQGKRKAFSTCTSHIIVVAMFYGSAMFMYMRPGSSHSPEHDKMVSLFYSVITPMFNPMIYSLKNKDVKGAFLKIAQRERSKQCFLPYQLYIILFLYQHKICQHEVLQVRWWLPGAGRAARFWGGYRFCLGGSWSRVYQARRGVWYSRGGRYPDPRALRFSPGWRLWVRFRKWGRWRRLRVLIPIQILWVQQ</sequence>
<evidence type="ECO:0000256" key="9">
    <source>
        <dbReference type="RuleBase" id="RU000688"/>
    </source>
</evidence>
<evidence type="ECO:0000259" key="11">
    <source>
        <dbReference type="PROSITE" id="PS50262"/>
    </source>
</evidence>
<evidence type="ECO:0000256" key="8">
    <source>
        <dbReference type="ARBA" id="ARBA00023224"/>
    </source>
</evidence>
<dbReference type="RefSeq" id="XP_015263250.1">
    <property type="nucleotide sequence ID" value="XM_015407764.1"/>
</dbReference>
<dbReference type="InterPro" id="IPR017452">
    <property type="entry name" value="GPCR_Rhodpsn_7TM"/>
</dbReference>
<feature type="transmembrane region" description="Helical" evidence="10">
    <location>
        <begin position="99"/>
        <end position="118"/>
    </location>
</feature>
<accession>A0ABM1JP63</accession>
<dbReference type="Proteomes" id="UP000694871">
    <property type="component" value="Unplaced"/>
</dbReference>
<dbReference type="InterPro" id="IPR000276">
    <property type="entry name" value="GPCR_Rhodpsn"/>
</dbReference>
<dbReference type="PROSITE" id="PS00237">
    <property type="entry name" value="G_PROTEIN_RECEP_F1_1"/>
    <property type="match status" value="1"/>
</dbReference>
<name>A0ABM1JP63_GEKJA</name>
<keyword evidence="4 9" id="KW-0812">Transmembrane</keyword>
<dbReference type="Gene3D" id="1.20.1070.10">
    <property type="entry name" value="Rhodopsin 7-helix transmembrane proteins"/>
    <property type="match status" value="1"/>
</dbReference>
<organism evidence="12 13">
    <name type="scientific">Gekko japonicus</name>
    <name type="common">Schlegel's Japanese gecko</name>
    <dbReference type="NCBI Taxonomy" id="146911"/>
    <lineage>
        <taxon>Eukaryota</taxon>
        <taxon>Metazoa</taxon>
        <taxon>Chordata</taxon>
        <taxon>Craniata</taxon>
        <taxon>Vertebrata</taxon>
        <taxon>Euteleostomi</taxon>
        <taxon>Lepidosauria</taxon>
        <taxon>Squamata</taxon>
        <taxon>Bifurcata</taxon>
        <taxon>Gekkota</taxon>
        <taxon>Gekkonidae</taxon>
        <taxon>Gekkoninae</taxon>
        <taxon>Gekko</taxon>
    </lineage>
</organism>
<feature type="transmembrane region" description="Helical" evidence="10">
    <location>
        <begin position="138"/>
        <end position="156"/>
    </location>
</feature>
<keyword evidence="5" id="KW-0552">Olfaction</keyword>
<evidence type="ECO:0000256" key="2">
    <source>
        <dbReference type="ARBA" id="ARBA00022475"/>
    </source>
</evidence>
<protein>
    <submittedName>
        <fullName evidence="13">Olfactory receptor 2A12-like</fullName>
    </submittedName>
</protein>
<comment type="similarity">
    <text evidence="9">Belongs to the G-protein coupled receptor 1 family.</text>
</comment>
<feature type="transmembrane region" description="Helical" evidence="10">
    <location>
        <begin position="21"/>
        <end position="49"/>
    </location>
</feature>
<proteinExistence type="inferred from homology"/>
<dbReference type="Pfam" id="PF13853">
    <property type="entry name" value="7tm_4"/>
    <property type="match status" value="1"/>
</dbReference>
<keyword evidence="12" id="KW-1185">Reference proteome</keyword>
<keyword evidence="6 10" id="KW-1133">Transmembrane helix</keyword>
<keyword evidence="7 10" id="KW-0472">Membrane</keyword>
<dbReference type="PANTHER" id="PTHR26453">
    <property type="entry name" value="OLFACTORY RECEPTOR"/>
    <property type="match status" value="1"/>
</dbReference>
<dbReference type="GeneID" id="107107462"/>
<comment type="subcellular location">
    <subcellularLocation>
        <location evidence="1">Cell membrane</location>
        <topology evidence="1">Multi-pass membrane protein</topology>
    </subcellularLocation>
</comment>
<keyword evidence="9" id="KW-0675">Receptor</keyword>
<dbReference type="InterPro" id="IPR000725">
    <property type="entry name" value="Olfact_rcpt"/>
</dbReference>
<evidence type="ECO:0000256" key="6">
    <source>
        <dbReference type="ARBA" id="ARBA00022989"/>
    </source>
</evidence>
<keyword evidence="8 9" id="KW-0807">Transducer</keyword>
<dbReference type="PROSITE" id="PS50262">
    <property type="entry name" value="G_PROTEIN_RECEP_F1_2"/>
    <property type="match status" value="1"/>
</dbReference>
<keyword evidence="3" id="KW-0716">Sensory transduction</keyword>
<feature type="transmembrane region" description="Helical" evidence="10">
    <location>
        <begin position="271"/>
        <end position="290"/>
    </location>
</feature>
<dbReference type="CDD" id="cd15225">
    <property type="entry name" value="7tmA_OR10A-like"/>
    <property type="match status" value="1"/>
</dbReference>
<dbReference type="PRINTS" id="PR00237">
    <property type="entry name" value="GPCRRHODOPSN"/>
</dbReference>
<evidence type="ECO:0000256" key="1">
    <source>
        <dbReference type="ARBA" id="ARBA00004651"/>
    </source>
</evidence>